<protein>
    <submittedName>
        <fullName evidence="2">Uncharacterized protein</fullName>
    </submittedName>
</protein>
<organism evidence="2 3">
    <name type="scientific">Cardiocondyla obscurior</name>
    <dbReference type="NCBI Taxonomy" id="286306"/>
    <lineage>
        <taxon>Eukaryota</taxon>
        <taxon>Metazoa</taxon>
        <taxon>Ecdysozoa</taxon>
        <taxon>Arthropoda</taxon>
        <taxon>Hexapoda</taxon>
        <taxon>Insecta</taxon>
        <taxon>Pterygota</taxon>
        <taxon>Neoptera</taxon>
        <taxon>Endopterygota</taxon>
        <taxon>Hymenoptera</taxon>
        <taxon>Apocrita</taxon>
        <taxon>Aculeata</taxon>
        <taxon>Formicoidea</taxon>
        <taxon>Formicidae</taxon>
        <taxon>Myrmicinae</taxon>
        <taxon>Cardiocondyla</taxon>
    </lineage>
</organism>
<accession>A0AAW2H0E4</accession>
<dbReference type="Proteomes" id="UP001430953">
    <property type="component" value="Unassembled WGS sequence"/>
</dbReference>
<gene>
    <name evidence="2" type="ORF">PUN28_000658</name>
</gene>
<sequence length="157" mass="18395">MLKAKKTNFPSSFKPRAAFAKRRNSASTFSVRIFHHDTKERKKNTKKKREKEREEKGVKYRVPSVPLALSSLRDRAAPVDSTYSRISLRFWYDGVSRDLCKMVHAYFLCIFRTNVRANEETNRLLLPTQMFQNSFILRNFCSMADDNMGVTHENCPH</sequence>
<evidence type="ECO:0000313" key="2">
    <source>
        <dbReference type="EMBL" id="KAL0133055.1"/>
    </source>
</evidence>
<comment type="caution">
    <text evidence="2">The sequence shown here is derived from an EMBL/GenBank/DDBJ whole genome shotgun (WGS) entry which is preliminary data.</text>
</comment>
<reference evidence="2 3" key="1">
    <citation type="submission" date="2023-03" db="EMBL/GenBank/DDBJ databases">
        <title>High recombination rates correlate with genetic variation in Cardiocondyla obscurior ants.</title>
        <authorList>
            <person name="Errbii M."/>
        </authorList>
    </citation>
    <scope>NUCLEOTIDE SEQUENCE [LARGE SCALE GENOMIC DNA]</scope>
    <source>
        <strain evidence="2">Alpha-2009</strain>
        <tissue evidence="2">Whole body</tissue>
    </source>
</reference>
<dbReference type="EMBL" id="JADYXP020000001">
    <property type="protein sequence ID" value="KAL0133055.1"/>
    <property type="molecule type" value="Genomic_DNA"/>
</dbReference>
<proteinExistence type="predicted"/>
<evidence type="ECO:0000313" key="3">
    <source>
        <dbReference type="Proteomes" id="UP001430953"/>
    </source>
</evidence>
<name>A0AAW2H0E4_9HYME</name>
<feature type="compositionally biased region" description="Basic residues" evidence="1">
    <location>
        <begin position="41"/>
        <end position="50"/>
    </location>
</feature>
<feature type="region of interest" description="Disordered" evidence="1">
    <location>
        <begin position="1"/>
        <end position="57"/>
    </location>
</feature>
<keyword evidence="3" id="KW-1185">Reference proteome</keyword>
<dbReference type="AlphaFoldDB" id="A0AAW2H0E4"/>
<evidence type="ECO:0000256" key="1">
    <source>
        <dbReference type="SAM" id="MobiDB-lite"/>
    </source>
</evidence>